<dbReference type="InterPro" id="IPR043133">
    <property type="entry name" value="GTP-CH-I_C/QueF"/>
</dbReference>
<evidence type="ECO:0000256" key="13">
    <source>
        <dbReference type="ARBA" id="ARBA00022842"/>
    </source>
</evidence>
<dbReference type="AlphaFoldDB" id="A0AAW0CQ70"/>
<organism evidence="17 18">
    <name type="scientific">Paramarasmius palmivorus</name>
    <dbReference type="NCBI Taxonomy" id="297713"/>
    <lineage>
        <taxon>Eukaryota</taxon>
        <taxon>Fungi</taxon>
        <taxon>Dikarya</taxon>
        <taxon>Basidiomycota</taxon>
        <taxon>Agaricomycotina</taxon>
        <taxon>Agaricomycetes</taxon>
        <taxon>Agaricomycetidae</taxon>
        <taxon>Agaricales</taxon>
        <taxon>Marasmiineae</taxon>
        <taxon>Marasmiaceae</taxon>
        <taxon>Paramarasmius</taxon>
    </lineage>
</organism>
<dbReference type="InterPro" id="IPR000489">
    <property type="entry name" value="Pterin-binding_dom"/>
</dbReference>
<dbReference type="InterPro" id="IPR011005">
    <property type="entry name" value="Dihydropteroate_synth-like_sf"/>
</dbReference>
<dbReference type="SUPFAM" id="SSF55083">
    <property type="entry name" value="6-hydroxymethyl-7,8-dihydropterin pyrophosphokinase, HPPK"/>
    <property type="match status" value="1"/>
</dbReference>
<dbReference type="GO" id="GO:0046656">
    <property type="term" value="P:folic acid biosynthetic process"/>
    <property type="evidence" value="ECO:0007669"/>
    <property type="project" value="UniProtKB-KW"/>
</dbReference>
<dbReference type="PROSITE" id="PS00794">
    <property type="entry name" value="HPPK"/>
    <property type="match status" value="1"/>
</dbReference>
<dbReference type="GO" id="GO:0046654">
    <property type="term" value="P:tetrahydrofolate biosynthetic process"/>
    <property type="evidence" value="ECO:0007669"/>
    <property type="project" value="TreeGrafter"/>
</dbReference>
<evidence type="ECO:0000256" key="9">
    <source>
        <dbReference type="ARBA" id="ARBA00022723"/>
    </source>
</evidence>
<evidence type="ECO:0000313" key="18">
    <source>
        <dbReference type="Proteomes" id="UP001383192"/>
    </source>
</evidence>
<keyword evidence="14" id="KW-0289">Folate biosynthesis</keyword>
<dbReference type="GO" id="GO:0005524">
    <property type="term" value="F:ATP binding"/>
    <property type="evidence" value="ECO:0007669"/>
    <property type="project" value="UniProtKB-KW"/>
</dbReference>
<dbReference type="SUPFAM" id="SSF51717">
    <property type="entry name" value="Dihydropteroate synthetase-like"/>
    <property type="match status" value="1"/>
</dbReference>
<evidence type="ECO:0000256" key="7">
    <source>
        <dbReference type="ARBA" id="ARBA00009951"/>
    </source>
</evidence>
<protein>
    <submittedName>
        <fullName evidence="17">Trifunctional dihydropteroate synthetase</fullName>
    </submittedName>
</protein>
<dbReference type="InterPro" id="IPR035907">
    <property type="entry name" value="Hppk_sf"/>
</dbReference>
<evidence type="ECO:0000259" key="16">
    <source>
        <dbReference type="PROSITE" id="PS50972"/>
    </source>
</evidence>
<dbReference type="Proteomes" id="UP001383192">
    <property type="component" value="Unassembled WGS sequence"/>
</dbReference>
<dbReference type="EMBL" id="JAYKXP010000036">
    <property type="protein sequence ID" value="KAK7040701.1"/>
    <property type="molecule type" value="Genomic_DNA"/>
</dbReference>
<keyword evidence="8" id="KW-0808">Transferase</keyword>
<comment type="caution">
    <text evidence="17">The sequence shown here is derived from an EMBL/GenBank/DDBJ whole genome shotgun (WGS) entry which is preliminary data.</text>
</comment>
<dbReference type="Pfam" id="PF01288">
    <property type="entry name" value="HPPK"/>
    <property type="match status" value="1"/>
</dbReference>
<dbReference type="Pfam" id="PF02152">
    <property type="entry name" value="FolB"/>
    <property type="match status" value="1"/>
</dbReference>
<feature type="domain" description="Pterin-binding" evidence="16">
    <location>
        <begin position="490"/>
        <end position="794"/>
    </location>
</feature>
<evidence type="ECO:0000256" key="2">
    <source>
        <dbReference type="ARBA" id="ARBA00000198"/>
    </source>
</evidence>
<dbReference type="Gene3D" id="3.30.1130.10">
    <property type="match status" value="2"/>
</dbReference>
<evidence type="ECO:0000313" key="17">
    <source>
        <dbReference type="EMBL" id="KAK7040701.1"/>
    </source>
</evidence>
<comment type="similarity">
    <text evidence="7">In the C-terminal section; belongs to the DHPS family.</text>
</comment>
<evidence type="ECO:0000256" key="3">
    <source>
        <dbReference type="ARBA" id="ARBA00001946"/>
    </source>
</evidence>
<gene>
    <name evidence="17" type="primary">FOL1</name>
    <name evidence="17" type="ORF">VNI00_009607</name>
</gene>
<dbReference type="PANTHER" id="PTHR20941">
    <property type="entry name" value="FOLATE SYNTHESIS PROTEINS"/>
    <property type="match status" value="1"/>
</dbReference>
<dbReference type="GO" id="GO:0003848">
    <property type="term" value="F:2-amino-4-hydroxy-6-hydroxymethyldihydropteridine diphosphokinase activity"/>
    <property type="evidence" value="ECO:0007669"/>
    <property type="project" value="UniProtKB-EC"/>
</dbReference>
<dbReference type="CDD" id="cd00739">
    <property type="entry name" value="DHPS"/>
    <property type="match status" value="1"/>
</dbReference>
<dbReference type="GO" id="GO:0005740">
    <property type="term" value="C:mitochondrial envelope"/>
    <property type="evidence" value="ECO:0007669"/>
    <property type="project" value="TreeGrafter"/>
</dbReference>
<comment type="catalytic activity">
    <reaction evidence="1">
        <text>(7,8-dihydropterin-6-yl)methyl diphosphate + 4-aminobenzoate = 7,8-dihydropteroate + diphosphate</text>
        <dbReference type="Rhea" id="RHEA:19949"/>
        <dbReference type="ChEBI" id="CHEBI:17836"/>
        <dbReference type="ChEBI" id="CHEBI:17839"/>
        <dbReference type="ChEBI" id="CHEBI:33019"/>
        <dbReference type="ChEBI" id="CHEBI:72950"/>
        <dbReference type="EC" id="2.5.1.15"/>
    </reaction>
</comment>
<proteinExistence type="inferred from homology"/>
<dbReference type="SUPFAM" id="SSF55620">
    <property type="entry name" value="Tetrahydrobiopterin biosynthesis enzymes-like"/>
    <property type="match status" value="2"/>
</dbReference>
<dbReference type="PANTHER" id="PTHR20941:SF1">
    <property type="entry name" value="FOLIC ACID SYNTHESIS PROTEIN FOL1"/>
    <property type="match status" value="1"/>
</dbReference>
<evidence type="ECO:0000256" key="15">
    <source>
        <dbReference type="ARBA" id="ARBA00023268"/>
    </source>
</evidence>
<evidence type="ECO:0000256" key="1">
    <source>
        <dbReference type="ARBA" id="ARBA00000012"/>
    </source>
</evidence>
<name>A0AAW0CQ70_9AGAR</name>
<dbReference type="PROSITE" id="PS00793">
    <property type="entry name" value="DHPS_2"/>
    <property type="match status" value="1"/>
</dbReference>
<comment type="pathway">
    <text evidence="5">Cofactor biosynthesis; tetrahydrofolate biosynthesis; 2-amino-4-hydroxy-6-hydroxymethyl-7,8-dihydropteridine diphosphate from 7,8-dihydroneopterin triphosphate: step 4/4.</text>
</comment>
<evidence type="ECO:0000256" key="10">
    <source>
        <dbReference type="ARBA" id="ARBA00022741"/>
    </source>
</evidence>
<comment type="pathway">
    <text evidence="4">Cofactor biosynthesis; tetrahydrofolate biosynthesis; 7,8-dihydrofolate from 2-amino-4-hydroxy-6-hydroxymethyl-7,8-dihydropteridine diphosphate and 4-aminobenzoate: step 1/2.</text>
</comment>
<dbReference type="InterPro" id="IPR045031">
    <property type="entry name" value="DHP_synth-like"/>
</dbReference>
<dbReference type="CDD" id="cd00483">
    <property type="entry name" value="HPPK"/>
    <property type="match status" value="1"/>
</dbReference>
<dbReference type="SMART" id="SM00905">
    <property type="entry name" value="FolB"/>
    <property type="match status" value="1"/>
</dbReference>
<dbReference type="GO" id="GO:0004150">
    <property type="term" value="F:dihydroneopterin aldolase activity"/>
    <property type="evidence" value="ECO:0007669"/>
    <property type="project" value="InterPro"/>
</dbReference>
<dbReference type="GO" id="GO:0046872">
    <property type="term" value="F:metal ion binding"/>
    <property type="evidence" value="ECO:0007669"/>
    <property type="project" value="UniProtKB-KW"/>
</dbReference>
<dbReference type="Gene3D" id="3.20.20.20">
    <property type="entry name" value="Dihydropteroate synthase-like"/>
    <property type="match status" value="1"/>
</dbReference>
<evidence type="ECO:0000256" key="5">
    <source>
        <dbReference type="ARBA" id="ARBA00005051"/>
    </source>
</evidence>
<keyword evidence="12" id="KW-0067">ATP-binding</keyword>
<dbReference type="Pfam" id="PF00809">
    <property type="entry name" value="Pterin_bind"/>
    <property type="match status" value="1"/>
</dbReference>
<evidence type="ECO:0000256" key="12">
    <source>
        <dbReference type="ARBA" id="ARBA00022840"/>
    </source>
</evidence>
<comment type="cofactor">
    <cofactor evidence="3">
        <name>Mg(2+)</name>
        <dbReference type="ChEBI" id="CHEBI:18420"/>
    </cofactor>
</comment>
<dbReference type="InterPro" id="IPR006157">
    <property type="entry name" value="FolB_dom"/>
</dbReference>
<keyword evidence="15" id="KW-0511">Multifunctional enzyme</keyword>
<reference evidence="17 18" key="1">
    <citation type="submission" date="2024-01" db="EMBL/GenBank/DDBJ databases">
        <title>A draft genome for a cacao thread blight-causing isolate of Paramarasmius palmivorus.</title>
        <authorList>
            <person name="Baruah I.K."/>
            <person name="Bukari Y."/>
            <person name="Amoako-Attah I."/>
            <person name="Meinhardt L.W."/>
            <person name="Bailey B.A."/>
            <person name="Cohen S.P."/>
        </authorList>
    </citation>
    <scope>NUCLEOTIDE SEQUENCE [LARGE SCALE GENOMIC DNA]</scope>
    <source>
        <strain evidence="17 18">GH-12</strain>
    </source>
</reference>
<dbReference type="GO" id="GO:0016301">
    <property type="term" value="F:kinase activity"/>
    <property type="evidence" value="ECO:0007669"/>
    <property type="project" value="UniProtKB-KW"/>
</dbReference>
<keyword evidence="10" id="KW-0547">Nucleotide-binding</keyword>
<comment type="similarity">
    <text evidence="6">In the N-terminal section; belongs to the DHNA family.</text>
</comment>
<evidence type="ECO:0000256" key="8">
    <source>
        <dbReference type="ARBA" id="ARBA00022679"/>
    </source>
</evidence>
<keyword evidence="11" id="KW-0418">Kinase</keyword>
<keyword evidence="18" id="KW-1185">Reference proteome</keyword>
<dbReference type="NCBIfam" id="TIGR01498">
    <property type="entry name" value="folK"/>
    <property type="match status" value="1"/>
</dbReference>
<keyword evidence="13" id="KW-0460">Magnesium</keyword>
<dbReference type="Gene3D" id="3.30.70.560">
    <property type="entry name" value="7,8-Dihydro-6-hydroxymethylpterin-pyrophosphokinase HPPK"/>
    <property type="match status" value="1"/>
</dbReference>
<evidence type="ECO:0000256" key="14">
    <source>
        <dbReference type="ARBA" id="ARBA00022909"/>
    </source>
</evidence>
<comment type="catalytic activity">
    <reaction evidence="2">
        <text>6-hydroxymethyl-7,8-dihydropterin + ATP = (7,8-dihydropterin-6-yl)methyl diphosphate + AMP + H(+)</text>
        <dbReference type="Rhea" id="RHEA:11412"/>
        <dbReference type="ChEBI" id="CHEBI:15378"/>
        <dbReference type="ChEBI" id="CHEBI:30616"/>
        <dbReference type="ChEBI" id="CHEBI:44841"/>
        <dbReference type="ChEBI" id="CHEBI:72950"/>
        <dbReference type="ChEBI" id="CHEBI:456215"/>
        <dbReference type="EC" id="2.7.6.3"/>
    </reaction>
</comment>
<keyword evidence="9" id="KW-0479">Metal-binding</keyword>
<sequence>MLDRWPPKTATKPTAQPLLISLAIPHNIRGTAETDDLSQSINYSTLASTLRTSLSPVSLTDLQPIFPSLEAITSHAFDLLLSHFSSSAPALQGAWLKVTQVKPPLHCKTVGIESQASSTKGAGWHSHSIRHLIEDLECKAIIGVNAAERLERQLVQINISIEHDGGFDLGKDSVDFRSLTRRLYDSVEKTTYLTLEALASYIALETLRELRQQHANLSPKVTIKAAKPYALVFAGSSEVEIRRTIEDYRNELDNPSTITQLPESGSKTHTVAIAIGSNIGDSYQNIEQALRLLEQPHQVLNEASDIFLEVIDTSFLYESAPMYVTEQPSFINCACMVETNLKPLHLLALLKKIEELVGRVPSIRNGPRAIDLDIVLYDNAVIDTRPVGARQDLGNLEGELVVPHPRMAEREFVLRPLYDMMPDYIHPVRNMTIHTLLKELLFSSKDAPMKRVIPFPQLPVSPQSTLPPATLTRWTYPIPGYKDASGGMKTYLMAILNVTPDSFSDGSEHDTLPTALSCVRDAVDGGADIIDVGGYSTRPGAAFVSEEQEIERVVPVIAAVRKADGASHVPISVDTFRPGVARAAILAGANCINDVHAFTGSESYPYSTLTSEERMKAEECMAEMKNIAREYAVPIVLMHSRGDAGKNKDYSFYGYARDSGVLEGVRIELGNKVDAIVKGRGGVRRWMVIVDPGVGFSKSVEDNLETMRNASSVVADMHVGSDKGRRRNPLAGFPQLIGPSRKSFLGQILSTKHGKTCDPHDRVWATGATVSCAVQQGATVVRVHDVKEMRDIVSISDSLWK</sequence>
<dbReference type="GO" id="GO:0004156">
    <property type="term" value="F:dihydropteroate synthase activity"/>
    <property type="evidence" value="ECO:0007669"/>
    <property type="project" value="UniProtKB-EC"/>
</dbReference>
<dbReference type="PROSITE" id="PS00792">
    <property type="entry name" value="DHPS_1"/>
    <property type="match status" value="1"/>
</dbReference>
<accession>A0AAW0CQ70</accession>
<evidence type="ECO:0000256" key="11">
    <source>
        <dbReference type="ARBA" id="ARBA00022777"/>
    </source>
</evidence>
<dbReference type="PROSITE" id="PS50972">
    <property type="entry name" value="PTERIN_BINDING"/>
    <property type="match status" value="1"/>
</dbReference>
<evidence type="ECO:0000256" key="6">
    <source>
        <dbReference type="ARBA" id="ARBA00009640"/>
    </source>
</evidence>
<dbReference type="InterPro" id="IPR006390">
    <property type="entry name" value="DHP_synth_dom"/>
</dbReference>
<dbReference type="InterPro" id="IPR000550">
    <property type="entry name" value="Hppk"/>
</dbReference>
<evidence type="ECO:0000256" key="4">
    <source>
        <dbReference type="ARBA" id="ARBA00004763"/>
    </source>
</evidence>